<comment type="caution">
    <text evidence="1">The sequence shown here is derived from an EMBL/GenBank/DDBJ whole genome shotgun (WGS) entry which is preliminary data.</text>
</comment>
<dbReference type="EMBL" id="QJKJ01003372">
    <property type="protein sequence ID" value="RDX98801.1"/>
    <property type="molecule type" value="Genomic_DNA"/>
</dbReference>
<evidence type="ECO:0000313" key="1">
    <source>
        <dbReference type="EMBL" id="RDX98801.1"/>
    </source>
</evidence>
<protein>
    <submittedName>
        <fullName evidence="1">Uncharacterized protein</fullName>
    </submittedName>
</protein>
<name>A0A371H7N4_MUCPR</name>
<feature type="non-terminal residue" evidence="1">
    <location>
        <position position="1"/>
    </location>
</feature>
<feature type="non-terminal residue" evidence="1">
    <location>
        <position position="145"/>
    </location>
</feature>
<accession>A0A371H7N4</accession>
<evidence type="ECO:0000313" key="2">
    <source>
        <dbReference type="Proteomes" id="UP000257109"/>
    </source>
</evidence>
<sequence length="145" mass="16950">MQAFKMVCHCLHIEPTATKFLYHYFVCQYRKSGWISLSVWANVEGHSKFFYSDGQPRFPLYWQQSEKFNGWTREDMSSRDQNNLNLNDLNNLPKGLSCHEVINVVFSCSPSQDLAKLMRKSDFCALKVERDDKKKVSENVPTSQE</sequence>
<dbReference type="Proteomes" id="UP000257109">
    <property type="component" value="Unassembled WGS sequence"/>
</dbReference>
<reference evidence="1" key="1">
    <citation type="submission" date="2018-05" db="EMBL/GenBank/DDBJ databases">
        <title>Draft genome of Mucuna pruriens seed.</title>
        <authorList>
            <person name="Nnadi N.E."/>
            <person name="Vos R."/>
            <person name="Hasami M.H."/>
            <person name="Devisetty U.K."/>
            <person name="Aguiy J.C."/>
        </authorList>
    </citation>
    <scope>NUCLEOTIDE SEQUENCE [LARGE SCALE GENOMIC DNA]</scope>
    <source>
        <strain evidence="1">JCA_2017</strain>
    </source>
</reference>
<gene>
    <name evidence="1" type="ORF">CR513_18235</name>
</gene>
<proteinExistence type="predicted"/>
<keyword evidence="2" id="KW-1185">Reference proteome</keyword>
<organism evidence="1 2">
    <name type="scientific">Mucuna pruriens</name>
    <name type="common">Velvet bean</name>
    <name type="synonym">Dolichos pruriens</name>
    <dbReference type="NCBI Taxonomy" id="157652"/>
    <lineage>
        <taxon>Eukaryota</taxon>
        <taxon>Viridiplantae</taxon>
        <taxon>Streptophyta</taxon>
        <taxon>Embryophyta</taxon>
        <taxon>Tracheophyta</taxon>
        <taxon>Spermatophyta</taxon>
        <taxon>Magnoliopsida</taxon>
        <taxon>eudicotyledons</taxon>
        <taxon>Gunneridae</taxon>
        <taxon>Pentapetalae</taxon>
        <taxon>rosids</taxon>
        <taxon>fabids</taxon>
        <taxon>Fabales</taxon>
        <taxon>Fabaceae</taxon>
        <taxon>Papilionoideae</taxon>
        <taxon>50 kb inversion clade</taxon>
        <taxon>NPAAA clade</taxon>
        <taxon>indigoferoid/millettioid clade</taxon>
        <taxon>Phaseoleae</taxon>
        <taxon>Mucuna</taxon>
    </lineage>
</organism>
<dbReference type="AlphaFoldDB" id="A0A371H7N4"/>